<evidence type="ECO:0008006" key="3">
    <source>
        <dbReference type="Google" id="ProtNLM"/>
    </source>
</evidence>
<evidence type="ECO:0000313" key="2">
    <source>
        <dbReference type="Proteomes" id="UP000283383"/>
    </source>
</evidence>
<protein>
    <recommendedName>
        <fullName evidence="3">Integrase catalytic domain-containing protein</fullName>
    </recommendedName>
</protein>
<gene>
    <name evidence="1" type="ORF">GcM3_113029</name>
</gene>
<dbReference type="AlphaFoldDB" id="A0A420I8S9"/>
<dbReference type="STRING" id="62708.A0A420I8S9"/>
<dbReference type="GO" id="GO:0003676">
    <property type="term" value="F:nucleic acid binding"/>
    <property type="evidence" value="ECO:0007669"/>
    <property type="project" value="InterPro"/>
</dbReference>
<evidence type="ECO:0000313" key="1">
    <source>
        <dbReference type="EMBL" id="RKF66044.1"/>
    </source>
</evidence>
<dbReference type="InterPro" id="IPR050951">
    <property type="entry name" value="Retrovirus_Pol_polyprotein"/>
</dbReference>
<dbReference type="PANTHER" id="PTHR37984:SF5">
    <property type="entry name" value="PROTEIN NYNRIN-LIKE"/>
    <property type="match status" value="1"/>
</dbReference>
<dbReference type="InterPro" id="IPR012337">
    <property type="entry name" value="RNaseH-like_sf"/>
</dbReference>
<feature type="non-terminal residue" evidence="1">
    <location>
        <position position="1"/>
    </location>
</feature>
<name>A0A420I8S9_9PEZI</name>
<dbReference type="PANTHER" id="PTHR37984">
    <property type="entry name" value="PROTEIN CBG26694"/>
    <property type="match status" value="1"/>
</dbReference>
<dbReference type="InterPro" id="IPR036397">
    <property type="entry name" value="RNaseH_sf"/>
</dbReference>
<keyword evidence="2" id="KW-1185">Reference proteome</keyword>
<dbReference type="Proteomes" id="UP000283383">
    <property type="component" value="Unassembled WGS sequence"/>
</dbReference>
<sequence>FDLQIPEATQPNDKFHFTHILIFIDYFARFVWAFPITSTTAVEVIRYLTWPFGVFDAPIAVYSDRKPFASAEMKAFLKNFGTIHIAAPIASHRYGNWPFKIVIAVKALNSRVIDKLGYSPHEILLGFPPGQVMDKFLPSINKLEIQPFLQLNPQFIDIEDDTLFAQLNFIANRHQVRQIVIDRDDYRRTVQKDRHDTGVRGKTLVPGDLVYCMMKERPRKNCVLRTENHSR</sequence>
<dbReference type="Gene3D" id="3.30.420.10">
    <property type="entry name" value="Ribonuclease H-like superfamily/Ribonuclease H"/>
    <property type="match status" value="1"/>
</dbReference>
<proteinExistence type="predicted"/>
<dbReference type="EMBL" id="MCBQ01011329">
    <property type="protein sequence ID" value="RKF66044.1"/>
    <property type="molecule type" value="Genomic_DNA"/>
</dbReference>
<comment type="caution">
    <text evidence="1">The sequence shown here is derived from an EMBL/GenBank/DDBJ whole genome shotgun (WGS) entry which is preliminary data.</text>
</comment>
<dbReference type="SUPFAM" id="SSF53098">
    <property type="entry name" value="Ribonuclease H-like"/>
    <property type="match status" value="1"/>
</dbReference>
<organism evidence="1 2">
    <name type="scientific">Golovinomyces cichoracearum</name>
    <dbReference type="NCBI Taxonomy" id="62708"/>
    <lineage>
        <taxon>Eukaryota</taxon>
        <taxon>Fungi</taxon>
        <taxon>Dikarya</taxon>
        <taxon>Ascomycota</taxon>
        <taxon>Pezizomycotina</taxon>
        <taxon>Leotiomycetes</taxon>
        <taxon>Erysiphales</taxon>
        <taxon>Erysiphaceae</taxon>
        <taxon>Golovinomyces</taxon>
    </lineage>
</organism>
<reference evidence="1 2" key="1">
    <citation type="journal article" date="2018" name="BMC Genomics">
        <title>Comparative genome analyses reveal sequence features reflecting distinct modes of host-adaptation between dicot and monocot powdery mildew.</title>
        <authorList>
            <person name="Wu Y."/>
            <person name="Ma X."/>
            <person name="Pan Z."/>
            <person name="Kale S.D."/>
            <person name="Song Y."/>
            <person name="King H."/>
            <person name="Zhang Q."/>
            <person name="Presley C."/>
            <person name="Deng X."/>
            <person name="Wei C.I."/>
            <person name="Xiao S."/>
        </authorList>
    </citation>
    <scope>NUCLEOTIDE SEQUENCE [LARGE SCALE GENOMIC DNA]</scope>
    <source>
        <strain evidence="1">UMSG3</strain>
    </source>
</reference>
<accession>A0A420I8S9</accession>